<evidence type="ECO:0000313" key="3">
    <source>
        <dbReference type="EMBL" id="ORA65250.1"/>
    </source>
</evidence>
<feature type="transmembrane region" description="Helical" evidence="2">
    <location>
        <begin position="17"/>
        <end position="37"/>
    </location>
</feature>
<reference evidence="3 4" key="1">
    <citation type="submission" date="2017-02" db="EMBL/GenBank/DDBJ databases">
        <title>The new phylogeny of genus Mycobacterium.</title>
        <authorList>
            <person name="Tortoli E."/>
            <person name="Trovato A."/>
            <person name="Cirillo D.M."/>
        </authorList>
    </citation>
    <scope>NUCLEOTIDE SEQUENCE [LARGE SCALE GENOMIC DNA]</scope>
    <source>
        <strain evidence="3 4">FI-09383</strain>
    </source>
</reference>
<evidence type="ECO:0008006" key="5">
    <source>
        <dbReference type="Google" id="ProtNLM"/>
    </source>
</evidence>
<keyword evidence="2" id="KW-0812">Transmembrane</keyword>
<dbReference type="STRING" id="81858.BST23_14255"/>
<dbReference type="Proteomes" id="UP000192772">
    <property type="component" value="Unassembled WGS sequence"/>
</dbReference>
<sequence>MCAEAVRPQSASRGTKLLVAGVAMASAGVIAVNPLVVTPTMPEVRAEAVNLTAFTNPLTVWQETFANTLGSVNRLSIDVTAAQTALFEALLSPSLSAELLDFVVSTVTNPLPLLTALVNFPFEYGPTIGAALAGLGETQLEAILTLPAALIQSATWLAQGQFVEAFSAINVWFLVNFLGDSRQTLLDLFAVPGDFLESIGLYPLARVSDALLTRSVIGNLGRALLTAQVTSTIQAMEILDRTREALTNLDFVTAAGELINLPARVLNAFLNGYVPDFTTDPNFPPQKFPGLFAELGFFDFFFVQIPNAIAGALAPPAAATALASGTGLSSLTDIPGSGQAFALKVNAGTGSAPGDNEGAFAGGTDGSGEEEGSDDGLAEGEDEGTGLGDETEGESEESTEGEGDDLTEEDDDSTAGDDSTEEDDDPTEGEDDGSEDGDDGSEDGGDGSEDGGDDDAGSGLGSGSGSGAGSGSGSGGDGSGGEGSGGSGGDGSGGSGGSGSGA</sequence>
<feature type="region of interest" description="Disordered" evidence="1">
    <location>
        <begin position="348"/>
        <end position="502"/>
    </location>
</feature>
<accession>A0A1X0D0E6</accession>
<keyword evidence="2" id="KW-1133">Transmembrane helix</keyword>
<proteinExistence type="predicted"/>
<dbReference type="EMBL" id="MVHP01000015">
    <property type="protein sequence ID" value="ORA65250.1"/>
    <property type="molecule type" value="Genomic_DNA"/>
</dbReference>
<feature type="compositionally biased region" description="Gly residues" evidence="1">
    <location>
        <begin position="458"/>
        <end position="502"/>
    </location>
</feature>
<evidence type="ECO:0000256" key="1">
    <source>
        <dbReference type="SAM" id="MobiDB-lite"/>
    </source>
</evidence>
<protein>
    <recommendedName>
        <fullName evidence="5">PE-PGRS family protein</fullName>
    </recommendedName>
</protein>
<comment type="caution">
    <text evidence="3">The sequence shown here is derived from an EMBL/GenBank/DDBJ whole genome shotgun (WGS) entry which is preliminary data.</text>
</comment>
<evidence type="ECO:0000256" key="2">
    <source>
        <dbReference type="SAM" id="Phobius"/>
    </source>
</evidence>
<dbReference type="AlphaFoldDB" id="A0A1X0D0E6"/>
<evidence type="ECO:0000313" key="4">
    <source>
        <dbReference type="Proteomes" id="UP000192772"/>
    </source>
</evidence>
<organism evidence="3 4">
    <name type="scientific">Mycolicibacterium elephantis</name>
    <dbReference type="NCBI Taxonomy" id="81858"/>
    <lineage>
        <taxon>Bacteria</taxon>
        <taxon>Bacillati</taxon>
        <taxon>Actinomycetota</taxon>
        <taxon>Actinomycetes</taxon>
        <taxon>Mycobacteriales</taxon>
        <taxon>Mycobacteriaceae</taxon>
        <taxon>Mycolicibacterium</taxon>
    </lineage>
</organism>
<name>A0A1X0D0E6_9MYCO</name>
<gene>
    <name evidence="3" type="ORF">BST23_14255</name>
</gene>
<keyword evidence="2" id="KW-0472">Membrane</keyword>
<feature type="compositionally biased region" description="Acidic residues" evidence="1">
    <location>
        <begin position="367"/>
        <end position="456"/>
    </location>
</feature>